<protein>
    <submittedName>
        <fullName evidence="2">Uncharacterized protein</fullName>
    </submittedName>
</protein>
<proteinExistence type="predicted"/>
<dbReference type="AlphaFoldDB" id="A0AA39Q2C6"/>
<organism evidence="2 3">
    <name type="scientific">Armillaria luteobubalina</name>
    <dbReference type="NCBI Taxonomy" id="153913"/>
    <lineage>
        <taxon>Eukaryota</taxon>
        <taxon>Fungi</taxon>
        <taxon>Dikarya</taxon>
        <taxon>Basidiomycota</taxon>
        <taxon>Agaricomycotina</taxon>
        <taxon>Agaricomycetes</taxon>
        <taxon>Agaricomycetidae</taxon>
        <taxon>Agaricales</taxon>
        <taxon>Marasmiineae</taxon>
        <taxon>Physalacriaceae</taxon>
        <taxon>Armillaria</taxon>
    </lineage>
</organism>
<feature type="signal peptide" evidence="1">
    <location>
        <begin position="1"/>
        <end position="23"/>
    </location>
</feature>
<dbReference type="EMBL" id="JAUEPU010000019">
    <property type="protein sequence ID" value="KAK0494836.1"/>
    <property type="molecule type" value="Genomic_DNA"/>
</dbReference>
<sequence length="99" mass="10650">MISFRVFFLLIAFVLSFAITARASPAPIDGLQPYVVTKNQLGLGNGNHTIAVSVFLLDCHSMGLTLCQVSETNSAEAFGQSWTAIIFVVAAAVWNIQFA</sequence>
<name>A0AA39Q2C6_9AGAR</name>
<comment type="caution">
    <text evidence="2">The sequence shown here is derived from an EMBL/GenBank/DDBJ whole genome shotgun (WGS) entry which is preliminary data.</text>
</comment>
<evidence type="ECO:0000313" key="2">
    <source>
        <dbReference type="EMBL" id="KAK0494836.1"/>
    </source>
</evidence>
<evidence type="ECO:0000313" key="3">
    <source>
        <dbReference type="Proteomes" id="UP001175228"/>
    </source>
</evidence>
<accession>A0AA39Q2C6</accession>
<evidence type="ECO:0000256" key="1">
    <source>
        <dbReference type="SAM" id="SignalP"/>
    </source>
</evidence>
<dbReference type="Proteomes" id="UP001175228">
    <property type="component" value="Unassembled WGS sequence"/>
</dbReference>
<feature type="chain" id="PRO_5041435839" evidence="1">
    <location>
        <begin position="24"/>
        <end position="99"/>
    </location>
</feature>
<keyword evidence="3" id="KW-1185">Reference proteome</keyword>
<gene>
    <name evidence="2" type="ORF">EDD18DRAFT_285752</name>
</gene>
<reference evidence="2" key="1">
    <citation type="submission" date="2023-06" db="EMBL/GenBank/DDBJ databases">
        <authorList>
            <consortium name="Lawrence Berkeley National Laboratory"/>
            <person name="Ahrendt S."/>
            <person name="Sahu N."/>
            <person name="Indic B."/>
            <person name="Wong-Bajracharya J."/>
            <person name="Merenyi Z."/>
            <person name="Ke H.-M."/>
            <person name="Monk M."/>
            <person name="Kocsube S."/>
            <person name="Drula E."/>
            <person name="Lipzen A."/>
            <person name="Balint B."/>
            <person name="Henrissat B."/>
            <person name="Andreopoulos B."/>
            <person name="Martin F.M."/>
            <person name="Harder C.B."/>
            <person name="Rigling D."/>
            <person name="Ford K.L."/>
            <person name="Foster G.D."/>
            <person name="Pangilinan J."/>
            <person name="Papanicolaou A."/>
            <person name="Barry K."/>
            <person name="LaButti K."/>
            <person name="Viragh M."/>
            <person name="Koriabine M."/>
            <person name="Yan M."/>
            <person name="Riley R."/>
            <person name="Champramary S."/>
            <person name="Plett K.L."/>
            <person name="Tsai I.J."/>
            <person name="Slot J."/>
            <person name="Sipos G."/>
            <person name="Plett J."/>
            <person name="Nagy L.G."/>
            <person name="Grigoriev I.V."/>
        </authorList>
    </citation>
    <scope>NUCLEOTIDE SEQUENCE</scope>
    <source>
        <strain evidence="2">HWK02</strain>
    </source>
</reference>
<keyword evidence="1" id="KW-0732">Signal</keyword>